<dbReference type="InterPro" id="IPR007466">
    <property type="entry name" value="Peptidyl-Arg-deiminase_porph"/>
</dbReference>
<evidence type="ECO:0000256" key="1">
    <source>
        <dbReference type="ARBA" id="ARBA00022801"/>
    </source>
</evidence>
<dbReference type="PANTHER" id="PTHR31377:SF0">
    <property type="entry name" value="AGMATINE DEIMINASE-RELATED"/>
    <property type="match status" value="1"/>
</dbReference>
<evidence type="ECO:0000313" key="4">
    <source>
        <dbReference type="Proteomes" id="UP000337189"/>
    </source>
</evidence>
<accession>A0A5E4SM77</accession>
<dbReference type="Gene3D" id="3.75.10.10">
    <property type="entry name" value="L-arginine/glycine Amidinotransferase, Chain A"/>
    <property type="match status" value="1"/>
</dbReference>
<dbReference type="GO" id="GO:0004668">
    <property type="term" value="F:protein-arginine deiminase activity"/>
    <property type="evidence" value="ECO:0007669"/>
    <property type="project" value="InterPro"/>
</dbReference>
<proteinExistence type="predicted"/>
<dbReference type="EMBL" id="CABPSJ010000001">
    <property type="protein sequence ID" value="VVD75454.1"/>
    <property type="molecule type" value="Genomic_DNA"/>
</dbReference>
<dbReference type="GO" id="GO:0009446">
    <property type="term" value="P:putrescine biosynthetic process"/>
    <property type="evidence" value="ECO:0007669"/>
    <property type="project" value="InterPro"/>
</dbReference>
<evidence type="ECO:0000313" key="3">
    <source>
        <dbReference type="EMBL" id="VVD75454.1"/>
    </source>
</evidence>
<dbReference type="OrthoDB" id="9808013at2"/>
<dbReference type="PANTHER" id="PTHR31377">
    <property type="entry name" value="AGMATINE DEIMINASE-RELATED"/>
    <property type="match status" value="1"/>
</dbReference>
<keyword evidence="1" id="KW-0378">Hydrolase</keyword>
<dbReference type="RefSeq" id="WP_150689693.1">
    <property type="nucleotide sequence ID" value="NZ_CABPSJ010000001.1"/>
</dbReference>
<reference evidence="3 4" key="1">
    <citation type="submission" date="2019-08" db="EMBL/GenBank/DDBJ databases">
        <authorList>
            <person name="Peeters C."/>
        </authorList>
    </citation>
    <scope>NUCLEOTIDE SEQUENCE [LARGE SCALE GENOMIC DNA]</scope>
    <source>
        <strain evidence="3 4">LMG 31110</strain>
    </source>
</reference>
<name>A0A5E4SM77_9BURK</name>
<evidence type="ECO:0000256" key="2">
    <source>
        <dbReference type="SAM" id="MobiDB-lite"/>
    </source>
</evidence>
<gene>
    <name evidence="3" type="ORF">PCO31110_00843</name>
</gene>
<sequence length="99" mass="10901">MTAPHRNSDSTGKNAIGRWRMPPEWHPHAVRRNFNAWDLPPEGVVMASFGDPAADAHAHDIVKQAFPDRHVVQLPLRGIARRGGGTHCCTQQQPAAARP</sequence>
<dbReference type="AlphaFoldDB" id="A0A5E4SM77"/>
<protein>
    <submittedName>
        <fullName evidence="3">Agmatine deiminase</fullName>
    </submittedName>
</protein>
<dbReference type="SUPFAM" id="SSF55909">
    <property type="entry name" value="Pentein"/>
    <property type="match status" value="1"/>
</dbReference>
<dbReference type="Pfam" id="PF04371">
    <property type="entry name" value="PAD_porph"/>
    <property type="match status" value="1"/>
</dbReference>
<dbReference type="GO" id="GO:0047632">
    <property type="term" value="F:agmatine deiminase activity"/>
    <property type="evidence" value="ECO:0007669"/>
    <property type="project" value="TreeGrafter"/>
</dbReference>
<feature type="region of interest" description="Disordered" evidence="2">
    <location>
        <begin position="1"/>
        <end position="21"/>
    </location>
</feature>
<dbReference type="Proteomes" id="UP000337189">
    <property type="component" value="Unassembled WGS sequence"/>
</dbReference>
<organism evidence="3 4">
    <name type="scientific">Pandoraea communis</name>
    <dbReference type="NCBI Taxonomy" id="2508297"/>
    <lineage>
        <taxon>Bacteria</taxon>
        <taxon>Pseudomonadati</taxon>
        <taxon>Pseudomonadota</taxon>
        <taxon>Betaproteobacteria</taxon>
        <taxon>Burkholderiales</taxon>
        <taxon>Burkholderiaceae</taxon>
        <taxon>Pandoraea</taxon>
    </lineage>
</organism>